<dbReference type="KEGG" id="meso:BSQ44_00545"/>
<evidence type="ECO:0000256" key="1">
    <source>
        <dbReference type="SAM" id="MobiDB-lite"/>
    </source>
</evidence>
<feature type="domain" description="Protein NO VEIN C-terminal" evidence="2">
    <location>
        <begin position="1020"/>
        <end position="1085"/>
    </location>
</feature>
<feature type="region of interest" description="Disordered" evidence="1">
    <location>
        <begin position="828"/>
        <end position="992"/>
    </location>
</feature>
<name>A0A1L3SKT5_9HYPH</name>
<feature type="compositionally biased region" description="Low complexity" evidence="1">
    <location>
        <begin position="927"/>
        <end position="950"/>
    </location>
</feature>
<dbReference type="STRING" id="1670800.BSQ44_00545"/>
<keyword evidence="5" id="KW-1185">Reference proteome</keyword>
<evidence type="ECO:0000259" key="3">
    <source>
        <dbReference type="Pfam" id="PF25794"/>
    </source>
</evidence>
<dbReference type="SUPFAM" id="SSF55874">
    <property type="entry name" value="ATPase domain of HSP90 chaperone/DNA topoisomerase II/histidine kinase"/>
    <property type="match status" value="1"/>
</dbReference>
<dbReference type="InterPro" id="IPR036890">
    <property type="entry name" value="HATPase_C_sf"/>
</dbReference>
<dbReference type="NCBIfam" id="NF047352">
    <property type="entry name" value="P_loop_sacsin"/>
    <property type="match status" value="1"/>
</dbReference>
<dbReference type="PANTHER" id="PTHR32387">
    <property type="entry name" value="WU:FJ29H11"/>
    <property type="match status" value="1"/>
</dbReference>
<dbReference type="InterPro" id="IPR052957">
    <property type="entry name" value="Auxin_embryo_med"/>
</dbReference>
<dbReference type="AlphaFoldDB" id="A0A1L3SKT5"/>
<dbReference type="Gene3D" id="3.30.565.10">
    <property type="entry name" value="Histidine kinase-like ATPase, C-terminal domain"/>
    <property type="match status" value="1"/>
</dbReference>
<feature type="domain" description="Sacsin/Nov" evidence="3">
    <location>
        <begin position="30"/>
        <end position="125"/>
    </location>
</feature>
<feature type="compositionally biased region" description="Acidic residues" evidence="1">
    <location>
        <begin position="837"/>
        <end position="926"/>
    </location>
</feature>
<dbReference type="Proteomes" id="UP000182840">
    <property type="component" value="Chromosome"/>
</dbReference>
<reference evidence="5" key="1">
    <citation type="submission" date="2016-11" db="EMBL/GenBank/DDBJ databases">
        <title>Mesorhizobium oceanicum sp. nov., isolated from deep seawater in South China Sea.</title>
        <authorList>
            <person name="Fu G.-Y."/>
        </authorList>
    </citation>
    <scope>NUCLEOTIDE SEQUENCE [LARGE SCALE GENOMIC DNA]</scope>
    <source>
        <strain evidence="5">B7</strain>
    </source>
</reference>
<proteinExistence type="predicted"/>
<accession>A0A1L3SKT5</accession>
<evidence type="ECO:0000313" key="4">
    <source>
        <dbReference type="EMBL" id="APH70034.1"/>
    </source>
</evidence>
<evidence type="ECO:0000259" key="2">
    <source>
        <dbReference type="Pfam" id="PF13020"/>
    </source>
</evidence>
<organism evidence="4 5">
    <name type="scientific">Aquibium oceanicum</name>
    <dbReference type="NCBI Taxonomy" id="1670800"/>
    <lineage>
        <taxon>Bacteria</taxon>
        <taxon>Pseudomonadati</taxon>
        <taxon>Pseudomonadota</taxon>
        <taxon>Alphaproteobacteria</taxon>
        <taxon>Hyphomicrobiales</taxon>
        <taxon>Phyllobacteriaceae</taxon>
        <taxon>Aquibium</taxon>
    </lineage>
</organism>
<dbReference type="RefSeq" id="WP_072601447.1">
    <property type="nucleotide sequence ID" value="NZ_CP018171.1"/>
</dbReference>
<dbReference type="Pfam" id="PF13020">
    <property type="entry name" value="NOV_C"/>
    <property type="match status" value="1"/>
</dbReference>
<gene>
    <name evidence="4" type="ORF">BSQ44_00545</name>
</gene>
<dbReference type="EMBL" id="CP018171">
    <property type="protein sequence ID" value="APH70034.1"/>
    <property type="molecule type" value="Genomic_DNA"/>
</dbReference>
<dbReference type="PANTHER" id="PTHR32387:SF0">
    <property type="entry name" value="PROTEIN NO VEIN"/>
    <property type="match status" value="1"/>
</dbReference>
<protein>
    <submittedName>
        <fullName evidence="4">Uncharacterized protein</fullName>
    </submittedName>
</protein>
<evidence type="ECO:0000313" key="5">
    <source>
        <dbReference type="Proteomes" id="UP000182840"/>
    </source>
</evidence>
<dbReference type="InterPro" id="IPR058210">
    <property type="entry name" value="SACS/Nov_dom"/>
</dbReference>
<dbReference type="InterPro" id="IPR024975">
    <property type="entry name" value="NOV_C"/>
</dbReference>
<dbReference type="Pfam" id="PF25794">
    <property type="entry name" value="SACS"/>
    <property type="match status" value="1"/>
</dbReference>
<dbReference type="OrthoDB" id="9802640at2"/>
<sequence length="1114" mass="124484">MSVDYAALRADNIKRYGTDIGRIGKMLLADRYDKLTHFIYELLQNAEDALRRRSSGWTGDRSVTFELSAEQLVVTHHGQPFNAADVQGVCGIDESTKDITSIGRFGIGFKSVYSFTKRPEIHSGDEDFAIETFVWPKAVAPVERQPSQTKIILPLNGDVEDPQTEIAEGLQDLGPRTLLFLRHIKEISWSVDGEPAGLYFRDDPKTLAPGIRQIALMGQQDGEEIEENWLVFSKEVANEGQNVGFVELAFALSSEPAPTRRIVPLSDSTLVVFFPTVLSTNTGFLLQGPFRTTPSRDNIPVHDTWNRNLVNEASLLLVEALRWMASERMLDVNALQALPIQKERFSGNLLAPMYDHLAEALQTEPLLPCGDSQHAAAQDVQLARTQDLRELFDADQLGNVLRADGPVRWLSADITADRTPALRHYLIHELGISEQSAESLLPRLGQNFLRAQSDQWLVRLYEYLNKVPVVAERLRNLALVRLEDGRQVAGFVNDMPQAFFPSDIQTGFPTIRRNICRSAEATKFLKWLGLTPPDPVDDVIRNLLPVYQDGEADQESYGEDIARILRAFKTDSATQRLRLITALTETPFVRARDMKTREESLKAPPDVSIKTARLSELYEGITGVYLTEDDSVLRGESVRELLEACGATRYILPVPVRSNLTETQKYELRLARGAVAASFESAPEDASLRGLDAILAQFPSLSVEARKRKARLVWEALIELQDRRGEGVFSGTYRWQYHQWRSASFDAHFVRVLNRSRWITDGDGDLVEPSSVLFEALGWPANPFLQSRIVFKKPIVEELAKEAGFEPDMLDMLKKLGVTSKADLLAKLKVEEPSSPDSDDASLSDEDDDRDEVSDDNEYEDTDSDEEQGSEDEDSEDDNDADDAGDENDGERDDDDDQDAEGDGEDNDNEDDGDDHHDDDDHDESENASSTSSRGDSSSSANRSQGAANRGNATKNDNKRSAVNQKPAERKFVSYVATHPDDEEERDPDGLDHSARMALEAKAITLIRKREPGLKPTPAGNKGFDLLETDANAEPERWVEVKAMKGCLEDRPVGLSSVQFEFARQHGDQYWLYVVEHADDETRARILKIKDPVGRSGTFIFDKGWASIAQVDAS</sequence>